<feature type="compositionally biased region" description="Polar residues" evidence="8">
    <location>
        <begin position="44"/>
        <end position="55"/>
    </location>
</feature>
<evidence type="ECO:0000256" key="1">
    <source>
        <dbReference type="ARBA" id="ARBA00004173"/>
    </source>
</evidence>
<dbReference type="AlphaFoldDB" id="K8F299"/>
<dbReference type="KEGG" id="bpg:Bathy07g00240"/>
<reference evidence="9 10" key="1">
    <citation type="submission" date="2011-10" db="EMBL/GenBank/DDBJ databases">
        <authorList>
            <person name="Genoscope - CEA"/>
        </authorList>
    </citation>
    <scope>NUCLEOTIDE SEQUENCE [LARGE SCALE GENOMIC DNA]</scope>
    <source>
        <strain evidence="9 10">RCC 1105</strain>
    </source>
</reference>
<dbReference type="RefSeq" id="XP_007512137.1">
    <property type="nucleotide sequence ID" value="XM_007512075.1"/>
</dbReference>
<dbReference type="GO" id="GO:0005763">
    <property type="term" value="C:mitochondrial small ribosomal subunit"/>
    <property type="evidence" value="ECO:0007669"/>
    <property type="project" value="TreeGrafter"/>
</dbReference>
<keyword evidence="10" id="KW-1185">Reference proteome</keyword>
<dbReference type="Proteomes" id="UP000198341">
    <property type="component" value="Chromosome 7"/>
</dbReference>
<dbReference type="GO" id="GO:0003735">
    <property type="term" value="F:structural constituent of ribosome"/>
    <property type="evidence" value="ECO:0007669"/>
    <property type="project" value="TreeGrafter"/>
</dbReference>
<dbReference type="PANTHER" id="PTHR12810:SF0">
    <property type="entry name" value="SMALL RIBOSOMAL SUBUNIT PROTEIN MS29"/>
    <property type="match status" value="1"/>
</dbReference>
<keyword evidence="6" id="KW-0687">Ribonucleoprotein</keyword>
<name>K8F299_9CHLO</name>
<evidence type="ECO:0000313" key="10">
    <source>
        <dbReference type="Proteomes" id="UP000198341"/>
    </source>
</evidence>
<dbReference type="PANTHER" id="PTHR12810">
    <property type="entry name" value="MITOCHONDRIAL 28S RIBOSOMAL PROTEIN S29"/>
    <property type="match status" value="1"/>
</dbReference>
<dbReference type="InterPro" id="IPR019368">
    <property type="entry name" value="Ribosomal_mS29"/>
</dbReference>
<dbReference type="STRING" id="41875.K8F299"/>
<dbReference type="Pfam" id="PF10236">
    <property type="entry name" value="DAP3"/>
    <property type="match status" value="1"/>
</dbReference>
<evidence type="ECO:0000256" key="2">
    <source>
        <dbReference type="ARBA" id="ARBA00009863"/>
    </source>
</evidence>
<protein>
    <recommendedName>
        <fullName evidence="7">Small ribosomal subunit protein mS29</fullName>
    </recommendedName>
</protein>
<evidence type="ECO:0000256" key="5">
    <source>
        <dbReference type="ARBA" id="ARBA00023128"/>
    </source>
</evidence>
<evidence type="ECO:0000256" key="7">
    <source>
        <dbReference type="ARBA" id="ARBA00035140"/>
    </source>
</evidence>
<evidence type="ECO:0000256" key="6">
    <source>
        <dbReference type="ARBA" id="ARBA00023274"/>
    </source>
</evidence>
<dbReference type="GeneID" id="19014514"/>
<accession>K8F299</accession>
<keyword evidence="5" id="KW-0496">Mitochondrion</keyword>
<dbReference type="eggNOG" id="KOG3928">
    <property type="taxonomic scope" value="Eukaryota"/>
</dbReference>
<feature type="compositionally biased region" description="Acidic residues" evidence="8">
    <location>
        <begin position="117"/>
        <end position="128"/>
    </location>
</feature>
<organism evidence="9 10">
    <name type="scientific">Bathycoccus prasinos</name>
    <dbReference type="NCBI Taxonomy" id="41875"/>
    <lineage>
        <taxon>Eukaryota</taxon>
        <taxon>Viridiplantae</taxon>
        <taxon>Chlorophyta</taxon>
        <taxon>Mamiellophyceae</taxon>
        <taxon>Mamiellales</taxon>
        <taxon>Bathycoccaceae</taxon>
        <taxon>Bathycoccus</taxon>
    </lineage>
</organism>
<feature type="region of interest" description="Disordered" evidence="8">
    <location>
        <begin position="104"/>
        <end position="130"/>
    </location>
</feature>
<evidence type="ECO:0000313" key="9">
    <source>
        <dbReference type="EMBL" id="CCO66225.1"/>
    </source>
</evidence>
<keyword evidence="3" id="KW-0809">Transit peptide</keyword>
<comment type="similarity">
    <text evidence="2">Belongs to the mitochondrion-specific ribosomal protein mS29 family.</text>
</comment>
<comment type="subcellular location">
    <subcellularLocation>
        <location evidence="1">Mitochondrion</location>
    </subcellularLocation>
</comment>
<gene>
    <name evidence="9" type="ORF">Bathy07g00240</name>
</gene>
<evidence type="ECO:0000256" key="8">
    <source>
        <dbReference type="SAM" id="MobiDB-lite"/>
    </source>
</evidence>
<proteinExistence type="inferred from homology"/>
<dbReference type="OrthoDB" id="274828at2759"/>
<feature type="region of interest" description="Disordered" evidence="8">
    <location>
        <begin position="43"/>
        <end position="64"/>
    </location>
</feature>
<evidence type="ECO:0000256" key="3">
    <source>
        <dbReference type="ARBA" id="ARBA00022946"/>
    </source>
</evidence>
<dbReference type="EMBL" id="FO082272">
    <property type="protein sequence ID" value="CCO66225.1"/>
    <property type="molecule type" value="Genomic_DNA"/>
</dbReference>
<sequence length="445" mass="50206">MRSFSSHKKKRIMFVASRTTTMRQLMASYTRVVSSVANAERTAFASSSSPSTLAPRQQEEMLRSKTNSFRRSFLMTSSRSNNKEDEEVKCDAIRVRRRRRKTTTIPTRGFAAKSSDEDQEEQEQEQETTTDFAKLDGDSVGKYVLVSKSQLPLDQCKAIEREFAFTGANGLLYRKCDDALREVVARHEQVHLRGYRGSGKSVSLAMLVLRERALGSLVVYLPRASHLVTRSSYQKHGEGEQEDLWDTPDAARVFLHAVAAEPNETLLGKIKTSDGKQTLLEIVKSGLEKGDQHVTQNAIDVVDELVKQKDVRVVFAFDEHNALYGPSDMHEVKGPRSRKNIHTDRLRLALKLRSCFPTANGGRYIACDSTTDVGSSNPVFKSEDENVFDFEIPKFNVAETYALLKHYEEVGKCSRGINKQIALEFKALTNGKVKEIQEYLMFQNA</sequence>
<evidence type="ECO:0000256" key="4">
    <source>
        <dbReference type="ARBA" id="ARBA00022980"/>
    </source>
</evidence>
<keyword evidence="4" id="KW-0689">Ribosomal protein</keyword>